<sequence length="201" mass="21142">MSQRSVPTPGIINRIDIDREDPEPADCLPAGEPPITTATLAPGWVALTDLAFLSYHPDRDPALVRTPRQNVTGITLRRSGGRGLLRYAPGALLYALIALGSGVLLLMISPTDLIAVPDAPGVGGLETIVQTLGWASRLLGIVLVFSGILVGLGVAAIVGYWFASSEVALVFERGTADPIECPTDRHTGTRAISTLRDALSP</sequence>
<proteinExistence type="predicted"/>
<evidence type="ECO:0000256" key="1">
    <source>
        <dbReference type="SAM" id="MobiDB-lite"/>
    </source>
</evidence>
<reference evidence="3 4" key="1">
    <citation type="submission" date="2019-04" db="EMBL/GenBank/DDBJ databases">
        <title>Natronomonas sp. F20-122 a newhaloarchaeon isolated from a saline saltern of Isla Bacuta, Huelva, Spain.</title>
        <authorList>
            <person name="Duran-Viseras A."/>
            <person name="Sanchez-Porro C."/>
            <person name="Ventosa A."/>
        </authorList>
    </citation>
    <scope>NUCLEOTIDE SEQUENCE [LARGE SCALE GENOMIC DNA]</scope>
    <source>
        <strain evidence="3 4">F20-122</strain>
    </source>
</reference>
<evidence type="ECO:0000313" key="3">
    <source>
        <dbReference type="EMBL" id="TKR27790.1"/>
    </source>
</evidence>
<accession>A0A4U5JED4</accession>
<dbReference type="AlphaFoldDB" id="A0A4U5JED4"/>
<keyword evidence="2" id="KW-0812">Transmembrane</keyword>
<dbReference type="EMBL" id="QKNX01000001">
    <property type="protein sequence ID" value="TKR27790.1"/>
    <property type="molecule type" value="Genomic_DNA"/>
</dbReference>
<keyword evidence="4" id="KW-1185">Reference proteome</keyword>
<keyword evidence="2" id="KW-0472">Membrane</keyword>
<dbReference type="RefSeq" id="WP_137275090.1">
    <property type="nucleotide sequence ID" value="NZ_QKNX01000001.1"/>
</dbReference>
<dbReference type="OrthoDB" id="242058at2157"/>
<name>A0A4U5JED4_9EURY</name>
<dbReference type="Proteomes" id="UP000308037">
    <property type="component" value="Unassembled WGS sequence"/>
</dbReference>
<keyword evidence="2" id="KW-1133">Transmembrane helix</keyword>
<gene>
    <name evidence="3" type="ORF">DM868_01480</name>
</gene>
<feature type="transmembrane region" description="Helical" evidence="2">
    <location>
        <begin position="138"/>
        <end position="163"/>
    </location>
</feature>
<feature type="region of interest" description="Disordered" evidence="1">
    <location>
        <begin position="1"/>
        <end position="24"/>
    </location>
</feature>
<comment type="caution">
    <text evidence="3">The sequence shown here is derived from an EMBL/GenBank/DDBJ whole genome shotgun (WGS) entry which is preliminary data.</text>
</comment>
<evidence type="ECO:0000256" key="2">
    <source>
        <dbReference type="SAM" id="Phobius"/>
    </source>
</evidence>
<protein>
    <submittedName>
        <fullName evidence="3">Uncharacterized protein</fullName>
    </submittedName>
</protein>
<feature type="transmembrane region" description="Helical" evidence="2">
    <location>
        <begin position="87"/>
        <end position="108"/>
    </location>
</feature>
<evidence type="ECO:0000313" key="4">
    <source>
        <dbReference type="Proteomes" id="UP000308037"/>
    </source>
</evidence>
<organism evidence="3 4">
    <name type="scientific">Natronomonas salsuginis</name>
    <dbReference type="NCBI Taxonomy" id="2217661"/>
    <lineage>
        <taxon>Archaea</taxon>
        <taxon>Methanobacteriati</taxon>
        <taxon>Methanobacteriota</taxon>
        <taxon>Stenosarchaea group</taxon>
        <taxon>Halobacteria</taxon>
        <taxon>Halobacteriales</taxon>
        <taxon>Natronomonadaceae</taxon>
        <taxon>Natronomonas</taxon>
    </lineage>
</organism>